<dbReference type="OrthoDB" id="3825435at2759"/>
<dbReference type="Proteomes" id="UP000664132">
    <property type="component" value="Unassembled WGS sequence"/>
</dbReference>
<feature type="coiled-coil region" evidence="1">
    <location>
        <begin position="998"/>
        <end position="1046"/>
    </location>
</feature>
<evidence type="ECO:0000256" key="1">
    <source>
        <dbReference type="SAM" id="Coils"/>
    </source>
</evidence>
<dbReference type="EMBL" id="JAFJYH010000305">
    <property type="protein sequence ID" value="KAG4413595.1"/>
    <property type="molecule type" value="Genomic_DNA"/>
</dbReference>
<feature type="region of interest" description="Disordered" evidence="2">
    <location>
        <begin position="1193"/>
        <end position="1271"/>
    </location>
</feature>
<protein>
    <submittedName>
        <fullName evidence="3">Uncharacterized protein</fullName>
    </submittedName>
</protein>
<keyword evidence="1" id="KW-0175">Coiled coil</keyword>
<name>A0A8H7T2U2_9HELO</name>
<comment type="caution">
    <text evidence="3">The sequence shown here is derived from an EMBL/GenBank/DDBJ whole genome shotgun (WGS) entry which is preliminary data.</text>
</comment>
<feature type="region of interest" description="Disordered" evidence="2">
    <location>
        <begin position="921"/>
        <end position="948"/>
    </location>
</feature>
<accession>A0A8H7T2U2</accession>
<gene>
    <name evidence="3" type="ORF">IFR04_013261</name>
</gene>
<evidence type="ECO:0000256" key="2">
    <source>
        <dbReference type="SAM" id="MobiDB-lite"/>
    </source>
</evidence>
<evidence type="ECO:0000313" key="4">
    <source>
        <dbReference type="Proteomes" id="UP000664132"/>
    </source>
</evidence>
<feature type="coiled-coil region" evidence="1">
    <location>
        <begin position="1080"/>
        <end position="1162"/>
    </location>
</feature>
<feature type="compositionally biased region" description="Basic and acidic residues" evidence="2">
    <location>
        <begin position="921"/>
        <end position="938"/>
    </location>
</feature>
<feature type="compositionally biased region" description="Low complexity" evidence="2">
    <location>
        <begin position="1194"/>
        <end position="1205"/>
    </location>
</feature>
<organism evidence="3 4">
    <name type="scientific">Cadophora malorum</name>
    <dbReference type="NCBI Taxonomy" id="108018"/>
    <lineage>
        <taxon>Eukaryota</taxon>
        <taxon>Fungi</taxon>
        <taxon>Dikarya</taxon>
        <taxon>Ascomycota</taxon>
        <taxon>Pezizomycotina</taxon>
        <taxon>Leotiomycetes</taxon>
        <taxon>Helotiales</taxon>
        <taxon>Ploettnerulaceae</taxon>
        <taxon>Cadophora</taxon>
    </lineage>
</organism>
<proteinExistence type="predicted"/>
<reference evidence="3" key="1">
    <citation type="submission" date="2021-02" db="EMBL/GenBank/DDBJ databases">
        <title>Genome sequence Cadophora malorum strain M34.</title>
        <authorList>
            <person name="Stefanovic E."/>
            <person name="Vu D."/>
            <person name="Scully C."/>
            <person name="Dijksterhuis J."/>
            <person name="Roader J."/>
            <person name="Houbraken J."/>
        </authorList>
    </citation>
    <scope>NUCLEOTIDE SEQUENCE</scope>
    <source>
        <strain evidence="3">M34</strain>
    </source>
</reference>
<evidence type="ECO:0000313" key="3">
    <source>
        <dbReference type="EMBL" id="KAG4413595.1"/>
    </source>
</evidence>
<feature type="region of interest" description="Disordered" evidence="2">
    <location>
        <begin position="223"/>
        <end position="251"/>
    </location>
</feature>
<keyword evidence="4" id="KW-1185">Reference proteome</keyword>
<sequence length="1300" mass="149477">MAQTRPPPAFYDFSTFQHTPGVAAEIRKYGAHQIIDIPQTTIPSPLAPDLSPDTVAGLKQRLVGDGTLKEGFRGGSAGAEVWASWKRAWDLWNNHYIEGRVSPVWIREEYERLKKEMGDARDERRREAEMNRFKTRYVPRRPTKPTTRATIFSREKPEVTPGKVYKRTNETRPAKNAIVKKTLSRPKPGSTRVFKRKGEKVPVYGERFVTEIVQVERVVPRDPKPLSSWRDLAAGSKAEAPRSEGNAGPESTETVIEITLEERQVMAFGHSDVFGDKVSPKVMSSDEVTQYLQDHGTLPGKDEKTNEKYRFVSQRPQMWYPVTEPCLEGERILTVDETVPIIEFEDRLVDMLEEDDEAVLIGWVEQDEDAAMDDADDDSEDIELDIDDTDDFSRMRMPVVDEEPAVFYKPRHLVEREDHFSGGFFPMKCLDPYPEPDDLDGDGNPGWLDALQNTVWRPRQVGEKTLKIDMDDLFDEVTARKWLEVDGGVDCGRSPYPVLRSVTEYVKIPKDLGGNLNGLFRKKKMWDGVTGTVFNMPTKRLEEDERVNRMQALYGDFFRDNRDKHRHDFFPLDIRRVKRRSDANYPGRQITTPILEKNETLVRYPWHIPEEQGKDLPLTDPWAMTAEQRRKKDIPVRTQPPAQCCKDKNQLDLLPVDDSIWREEVQDDDYGRWKYFVTNIHGGTLLINGKEIKKNQIAGPLPEFAVIECPGKQIAFWWGPGGRNYLQGQPGYGYEHRWETLRRSDPELEKVALTAGQEWDYKIRVRITKEFTGNEWEDDKQWEEWKKAVAAPEQDIGCDPASLAGTDNTLIRFKKFNKAGIPTGTDITQPECFPSDRDELRWLHTKAEPLSQVIDSSKKEIFIDPSQIGKPFFPGSIAPADASEIRAQRMATRAYKVHERGIIKEQLTLNAAIAKTKAERAEREKEVSRAIGRKREAESQLQGPFPKKKLLEDLKREARDAEEDLQRQVDDDAVAEKEKSRISPSMEYLIRVFDKDVRSSLERKLKDYIQRKIAARNAGHEFTGHRHKLESEIEIYLEKRREKERLDKESLEIVKNNRRMAGNACLWETTEMPPGVDEVYRAWKEDLAEGEREMERERMEDKMREEERMKRNRKAEEERLRREKERAVEEAEYKRAAAQHMILEQKAENEEAQMTMAEKAAEKRLANWRAIIANNQAKAKENMLAKEIADGSKESLSSSLDSSAGRTSQKHVDKGKNADVVGSEIRPDAQPMLRGKGDAVTGLGRGMKMRKKIEERGEGEEDFATVAEGMERKRRSPMLDMYSEVVEGRGGDRGEVGLTL</sequence>